<organism evidence="2 3">
    <name type="scientific">Trichomonas vaginalis (strain ATCC PRA-98 / G3)</name>
    <dbReference type="NCBI Taxonomy" id="412133"/>
    <lineage>
        <taxon>Eukaryota</taxon>
        <taxon>Metamonada</taxon>
        <taxon>Parabasalia</taxon>
        <taxon>Trichomonadida</taxon>
        <taxon>Trichomonadidae</taxon>
        <taxon>Trichomonas</taxon>
    </lineage>
</organism>
<dbReference type="eggNOG" id="KOG0166">
    <property type="taxonomic scope" value="Eukaryota"/>
</dbReference>
<dbReference type="InParanoid" id="A2DAJ7"/>
<dbReference type="Pfam" id="PF00514">
    <property type="entry name" value="Arm"/>
    <property type="match status" value="2"/>
</dbReference>
<gene>
    <name evidence="2" type="ORF">TVAG_035230</name>
</gene>
<dbReference type="SUPFAM" id="SSF48371">
    <property type="entry name" value="ARM repeat"/>
    <property type="match status" value="1"/>
</dbReference>
<dbReference type="Proteomes" id="UP000001542">
    <property type="component" value="Unassembled WGS sequence"/>
</dbReference>
<keyword evidence="1" id="KW-0677">Repeat</keyword>
<proteinExistence type="predicted"/>
<dbReference type="InterPro" id="IPR011989">
    <property type="entry name" value="ARM-like"/>
</dbReference>
<dbReference type="EMBL" id="DS113183">
    <property type="protein sequence ID" value="EAY22500.1"/>
    <property type="molecule type" value="Genomic_DNA"/>
</dbReference>
<dbReference type="OrthoDB" id="7537227at2759"/>
<dbReference type="InterPro" id="IPR000357">
    <property type="entry name" value="HEAT"/>
</dbReference>
<dbReference type="Gene3D" id="1.25.10.10">
    <property type="entry name" value="Leucine-rich Repeat Variant"/>
    <property type="match status" value="3"/>
</dbReference>
<dbReference type="SMART" id="SM00185">
    <property type="entry name" value="ARM"/>
    <property type="match status" value="7"/>
</dbReference>
<dbReference type="InterPro" id="IPR016024">
    <property type="entry name" value="ARM-type_fold"/>
</dbReference>
<dbReference type="Pfam" id="PF02985">
    <property type="entry name" value="HEAT"/>
    <property type="match status" value="1"/>
</dbReference>
<evidence type="ECO:0000256" key="1">
    <source>
        <dbReference type="ARBA" id="ARBA00022737"/>
    </source>
</evidence>
<dbReference type="SMR" id="A2DAJ7"/>
<dbReference type="AlphaFoldDB" id="A2DAJ7"/>
<evidence type="ECO:0000313" key="3">
    <source>
        <dbReference type="Proteomes" id="UP000001542"/>
    </source>
</evidence>
<dbReference type="VEuPathDB" id="TrichDB:TVAG_035230"/>
<reference evidence="2" key="1">
    <citation type="submission" date="2006-10" db="EMBL/GenBank/DDBJ databases">
        <authorList>
            <person name="Amadeo P."/>
            <person name="Zhao Q."/>
            <person name="Wortman J."/>
            <person name="Fraser-Liggett C."/>
            <person name="Carlton J."/>
        </authorList>
    </citation>
    <scope>NUCLEOTIDE SEQUENCE</scope>
    <source>
        <strain evidence="2">G3</strain>
    </source>
</reference>
<name>A2DAJ7_TRIV3</name>
<accession>A2DAJ7</accession>
<dbReference type="OMA" id="DHCAITH"/>
<dbReference type="GO" id="GO:0003341">
    <property type="term" value="P:cilium movement"/>
    <property type="evidence" value="ECO:0000318"/>
    <property type="project" value="GO_Central"/>
</dbReference>
<dbReference type="KEGG" id="tva:5468055"/>
<dbReference type="VEuPathDB" id="TrichDB:TVAGG3_0811270"/>
<sequence>MSAQLDKDFANFEQCRRNFVRTVAEAASRSENVERLLKLRVLNILHPLLLDDVPAIQQSTALALGRLANYDENIAQQIVDDGVLVDIVNGLSSEEDLSYQKNACFVLRTVSKHSAELAEKVVENGALGPIVCCLQSYDTRVRESAAVALGSIASHTPELAHSVVDAQGVPLLITSTQSNDLSLKRIAIAAIGDIAKHDAELSNFIIEANGIEIIAPLIKDQDPKLRTVACSTLAHIAKHQVESAERIVNAGIFPHVLLCLRDKEPEVRKAAATLIREIVKHTQELSQRIITEGGAVALVQYLKPDQGNDPIYGVMSIGYIASFSQSLATVLLQSGAADVCLNVFVQAKSDQTKAAAAWTLGQLGKHTSDTAAALAKLNVLTLLLNERIRASASKDLVQKTDRAMELIVQKCTMIEALQKIIDNAPDNVLEFVLEQISKIIPKNPKMRVPFIQEGGFAAVQKVKAEPGTKIKEYVDAINACYPDQAVKYYSPDFKNTILNDIEQFGQ</sequence>
<keyword evidence="3" id="KW-1185">Reference proteome</keyword>
<evidence type="ECO:0000313" key="2">
    <source>
        <dbReference type="EMBL" id="EAY22500.1"/>
    </source>
</evidence>
<dbReference type="GO" id="GO:0008017">
    <property type="term" value="F:microtubule binding"/>
    <property type="evidence" value="ECO:0000318"/>
    <property type="project" value="GO_Central"/>
</dbReference>
<dbReference type="PANTHER" id="PTHR23314">
    <property type="entry name" value="SPERM-ASSOCIATED ANTIGEN 6 ARMADILLO REPEAT-CONTAINING"/>
    <property type="match status" value="1"/>
</dbReference>
<reference evidence="2" key="2">
    <citation type="journal article" date="2007" name="Science">
        <title>Draft genome sequence of the sexually transmitted pathogen Trichomonas vaginalis.</title>
        <authorList>
            <person name="Carlton J.M."/>
            <person name="Hirt R.P."/>
            <person name="Silva J.C."/>
            <person name="Delcher A.L."/>
            <person name="Schatz M."/>
            <person name="Zhao Q."/>
            <person name="Wortman J.R."/>
            <person name="Bidwell S.L."/>
            <person name="Alsmark U.C.M."/>
            <person name="Besteiro S."/>
            <person name="Sicheritz-Ponten T."/>
            <person name="Noel C.J."/>
            <person name="Dacks J.B."/>
            <person name="Foster P.G."/>
            <person name="Simillion C."/>
            <person name="Van de Peer Y."/>
            <person name="Miranda-Saavedra D."/>
            <person name="Barton G.J."/>
            <person name="Westrop G.D."/>
            <person name="Mueller S."/>
            <person name="Dessi D."/>
            <person name="Fiori P.L."/>
            <person name="Ren Q."/>
            <person name="Paulsen I."/>
            <person name="Zhang H."/>
            <person name="Bastida-Corcuera F.D."/>
            <person name="Simoes-Barbosa A."/>
            <person name="Brown M.T."/>
            <person name="Hayes R.D."/>
            <person name="Mukherjee M."/>
            <person name="Okumura C.Y."/>
            <person name="Schneider R."/>
            <person name="Smith A.J."/>
            <person name="Vanacova S."/>
            <person name="Villalvazo M."/>
            <person name="Haas B.J."/>
            <person name="Pertea M."/>
            <person name="Feldblyum T.V."/>
            <person name="Utterback T.R."/>
            <person name="Shu C.L."/>
            <person name="Osoegawa K."/>
            <person name="de Jong P.J."/>
            <person name="Hrdy I."/>
            <person name="Horvathova L."/>
            <person name="Zubacova Z."/>
            <person name="Dolezal P."/>
            <person name="Malik S.B."/>
            <person name="Logsdon J.M. Jr."/>
            <person name="Henze K."/>
            <person name="Gupta A."/>
            <person name="Wang C.C."/>
            <person name="Dunne R.L."/>
            <person name="Upcroft J.A."/>
            <person name="Upcroft P."/>
            <person name="White O."/>
            <person name="Salzberg S.L."/>
            <person name="Tang P."/>
            <person name="Chiu C.-H."/>
            <person name="Lee Y.-S."/>
            <person name="Embley T.M."/>
            <person name="Coombs G.H."/>
            <person name="Mottram J.C."/>
            <person name="Tachezy J."/>
            <person name="Fraser-Liggett C.M."/>
            <person name="Johnson P.J."/>
        </authorList>
    </citation>
    <scope>NUCLEOTIDE SEQUENCE [LARGE SCALE GENOMIC DNA]</scope>
    <source>
        <strain evidence="2">G3</strain>
    </source>
</reference>
<dbReference type="InterPro" id="IPR000225">
    <property type="entry name" value="Armadillo"/>
</dbReference>
<dbReference type="RefSeq" id="XP_001583486.1">
    <property type="nucleotide sequence ID" value="XM_001583436.1"/>
</dbReference>
<protein>
    <submittedName>
        <fullName evidence="2">Armadillo/beta-catenin-like repeat family protein</fullName>
    </submittedName>
</protein>
<dbReference type="GO" id="GO:0015630">
    <property type="term" value="C:microtubule cytoskeleton"/>
    <property type="evidence" value="ECO:0000318"/>
    <property type="project" value="GO_Central"/>
</dbReference>
<dbReference type="PANTHER" id="PTHR23314:SF0">
    <property type="entry name" value="SPERM-ASSOCIATED ANTIGEN 6"/>
    <property type="match status" value="1"/>
</dbReference>
<dbReference type="STRING" id="5722.A2DAJ7"/>